<organism evidence="3 4">
    <name type="scientific">Thioclava pacifica DSM 10166</name>
    <dbReference type="NCBI Taxonomy" id="1353537"/>
    <lineage>
        <taxon>Bacteria</taxon>
        <taxon>Pseudomonadati</taxon>
        <taxon>Pseudomonadota</taxon>
        <taxon>Alphaproteobacteria</taxon>
        <taxon>Rhodobacterales</taxon>
        <taxon>Paracoccaceae</taxon>
        <taxon>Thioclava</taxon>
    </lineage>
</organism>
<dbReference type="AlphaFoldDB" id="A0A074J745"/>
<dbReference type="GO" id="GO:0005509">
    <property type="term" value="F:calcium ion binding"/>
    <property type="evidence" value="ECO:0007669"/>
    <property type="project" value="InterPro"/>
</dbReference>
<evidence type="ECO:0000256" key="1">
    <source>
        <dbReference type="SAM" id="SignalP"/>
    </source>
</evidence>
<accession>A0A074J745</accession>
<dbReference type="Gene3D" id="1.10.238.10">
    <property type="entry name" value="EF-hand"/>
    <property type="match status" value="2"/>
</dbReference>
<dbReference type="InterPro" id="IPR011992">
    <property type="entry name" value="EF-hand-dom_pair"/>
</dbReference>
<evidence type="ECO:0000313" key="3">
    <source>
        <dbReference type="EMBL" id="KEO51675.1"/>
    </source>
</evidence>
<dbReference type="Proteomes" id="UP000027432">
    <property type="component" value="Unassembled WGS sequence"/>
</dbReference>
<gene>
    <name evidence="3" type="ORF">TP2_09355</name>
</gene>
<name>A0A074J745_9RHOB</name>
<sequence length="146" mass="16050">MTKSLSLIAALLVSLPMAARAENPAEQFMSTWDLDGNGTATLAELEEMRADVFTSFDANEDGVLDLEEHAVFDEARANDVAGYEGKRREQMQKMADGMRMEATDANGDQQVTLAEFQSSTVKWFTQLDKNGDGGITMEDFAMKPAQ</sequence>
<feature type="signal peptide" evidence="1">
    <location>
        <begin position="1"/>
        <end position="21"/>
    </location>
</feature>
<comment type="caution">
    <text evidence="3">The sequence shown here is derived from an EMBL/GenBank/DDBJ whole genome shotgun (WGS) entry which is preliminary data.</text>
</comment>
<dbReference type="STRING" id="1353537.TP2_09355"/>
<dbReference type="Pfam" id="PF13202">
    <property type="entry name" value="EF-hand_5"/>
    <property type="match status" value="2"/>
</dbReference>
<dbReference type="SUPFAM" id="SSF47473">
    <property type="entry name" value="EF-hand"/>
    <property type="match status" value="1"/>
</dbReference>
<dbReference type="OrthoDB" id="7631435at2"/>
<proteinExistence type="predicted"/>
<feature type="domain" description="EF-hand" evidence="2">
    <location>
        <begin position="121"/>
        <end position="140"/>
    </location>
</feature>
<dbReference type="eggNOG" id="ENOG50336WF">
    <property type="taxonomic scope" value="Bacteria"/>
</dbReference>
<keyword evidence="4" id="KW-1185">Reference proteome</keyword>
<dbReference type="RefSeq" id="WP_038077896.1">
    <property type="nucleotide sequence ID" value="NZ_AUND01000034.1"/>
</dbReference>
<protein>
    <recommendedName>
        <fullName evidence="2">EF-hand domain-containing protein</fullName>
    </recommendedName>
</protein>
<dbReference type="InterPro" id="IPR002048">
    <property type="entry name" value="EF_hand_dom"/>
</dbReference>
<evidence type="ECO:0000259" key="2">
    <source>
        <dbReference type="Pfam" id="PF13202"/>
    </source>
</evidence>
<feature type="domain" description="EF-hand" evidence="2">
    <location>
        <begin position="51"/>
        <end position="68"/>
    </location>
</feature>
<keyword evidence="1" id="KW-0732">Signal</keyword>
<reference evidence="3 4" key="1">
    <citation type="submission" date="2013-07" db="EMBL/GenBank/DDBJ databases">
        <title>Thioclava pacifica DSM 10166 Genome Sequencing.</title>
        <authorList>
            <person name="Lai Q."/>
            <person name="Shao Z."/>
        </authorList>
    </citation>
    <scope>NUCLEOTIDE SEQUENCE [LARGE SCALE GENOMIC DNA]</scope>
    <source>
        <strain evidence="3 4">DSM 10166</strain>
    </source>
</reference>
<dbReference type="EMBL" id="AUND01000034">
    <property type="protein sequence ID" value="KEO51675.1"/>
    <property type="molecule type" value="Genomic_DNA"/>
</dbReference>
<evidence type="ECO:0000313" key="4">
    <source>
        <dbReference type="Proteomes" id="UP000027432"/>
    </source>
</evidence>
<feature type="chain" id="PRO_5001696446" description="EF-hand domain-containing protein" evidence="1">
    <location>
        <begin position="22"/>
        <end position="146"/>
    </location>
</feature>